<comment type="caution">
    <text evidence="1">The sequence shown here is derived from an EMBL/GenBank/DDBJ whole genome shotgun (WGS) entry which is preliminary data.</text>
</comment>
<dbReference type="Pfam" id="PF06073">
    <property type="entry name" value="DUF934"/>
    <property type="match status" value="1"/>
</dbReference>
<gene>
    <name evidence="1" type="ORF">EI168_10285</name>
</gene>
<evidence type="ECO:0000313" key="1">
    <source>
        <dbReference type="EMBL" id="MBE0400491.1"/>
    </source>
</evidence>
<dbReference type="EMBL" id="RRZD01000008">
    <property type="protein sequence ID" value="MBE0400491.1"/>
    <property type="molecule type" value="Genomic_DNA"/>
</dbReference>
<sequence>MPNKSMPNKSTPTTDALNDEAEVLEQTPVHADHLIVNGELAAENAWCVSYDTDTLPEQRPAFVPLALWQANQEDAELAPLLTSDTELTPALSEQIGSVAAIAIDFPAFTDGRGYTVARLLRERFHYAGEVRAVGDVLVDQLDYMRRCGFTSMALRDDQHPEDALRALNAFSVRYQTDVEERQALFERRLVASK</sequence>
<name>A0ABR9F3J3_9GAMM</name>
<proteinExistence type="predicted"/>
<protein>
    <submittedName>
        <fullName evidence="1">DUF934 domain-containing protein</fullName>
    </submittedName>
</protein>
<accession>A0ABR9F3J3</accession>
<dbReference type="Proteomes" id="UP001645039">
    <property type="component" value="Unassembled WGS sequence"/>
</dbReference>
<reference evidence="1 2" key="1">
    <citation type="submission" date="2020-07" db="EMBL/GenBank/DDBJ databases">
        <title>Halophilic bacteria isolated from french cheeses.</title>
        <authorList>
            <person name="Kothe C.I."/>
            <person name="Farah-Kraiem B."/>
            <person name="Renault P."/>
            <person name="Dridi B."/>
        </authorList>
    </citation>
    <scope>NUCLEOTIDE SEQUENCE [LARGE SCALE GENOMIC DNA]</scope>
    <source>
        <strain evidence="1 2">FME1</strain>
    </source>
</reference>
<evidence type="ECO:0000313" key="2">
    <source>
        <dbReference type="Proteomes" id="UP001645039"/>
    </source>
</evidence>
<dbReference type="InterPro" id="IPR008318">
    <property type="entry name" value="UCP030820"/>
</dbReference>
<organism evidence="1 2">
    <name type="scientific">Halomonas casei</name>
    <dbReference type="NCBI Taxonomy" id="2742613"/>
    <lineage>
        <taxon>Bacteria</taxon>
        <taxon>Pseudomonadati</taxon>
        <taxon>Pseudomonadota</taxon>
        <taxon>Gammaproteobacteria</taxon>
        <taxon>Oceanospirillales</taxon>
        <taxon>Halomonadaceae</taxon>
        <taxon>Halomonas</taxon>
    </lineage>
</organism>
<keyword evidence="2" id="KW-1185">Reference proteome</keyword>
<dbReference type="RefSeq" id="WP_096280018.1">
    <property type="nucleotide sequence ID" value="NZ_CBCSBM010000006.1"/>
</dbReference>